<protein>
    <recommendedName>
        <fullName evidence="5">Solute carrier family 40 protein</fullName>
    </recommendedName>
</protein>
<feature type="signal peptide" evidence="2">
    <location>
        <begin position="1"/>
        <end position="35"/>
    </location>
</feature>
<proteinExistence type="predicted"/>
<evidence type="ECO:0000256" key="2">
    <source>
        <dbReference type="SAM" id="SignalP"/>
    </source>
</evidence>
<dbReference type="EMBL" id="CAJNNW010028924">
    <property type="protein sequence ID" value="CAE8698302.1"/>
    <property type="molecule type" value="Genomic_DNA"/>
</dbReference>
<feature type="transmembrane region" description="Helical" evidence="1">
    <location>
        <begin position="94"/>
        <end position="120"/>
    </location>
</feature>
<evidence type="ECO:0000313" key="3">
    <source>
        <dbReference type="EMBL" id="CAE8698302.1"/>
    </source>
</evidence>
<dbReference type="AlphaFoldDB" id="A0A813KAI4"/>
<sequence>MWRGIPRKNAGPPRWQFRAAWLLAPALLLFHQIQLKTPAVSAASLATGAVVTPSRLPGDPASRGNRLGGELCDGFRLLWVTVPTVTKDLDLCMVIINVALSFTPAIYCTGLALQCLGILLTCRWPLGCSRASDEAVKAWSEAQRWQMRTLAGNLKTLTFYWLCVSLARVQGSLLILHRPSRSCLEEGLPGATGLCATGLLTLSLIDLMINWTLRHLTHQSRSAELPRYSEIQLERLGYAQSTTNQFVGGMLNSLIIMTPVPWAQIIVGDATFTQVLITSAEGVLFGIV</sequence>
<evidence type="ECO:0000256" key="1">
    <source>
        <dbReference type="SAM" id="Phobius"/>
    </source>
</evidence>
<keyword evidence="2" id="KW-0732">Signal</keyword>
<reference evidence="3" key="1">
    <citation type="submission" date="2021-02" db="EMBL/GenBank/DDBJ databases">
        <authorList>
            <person name="Dougan E. K."/>
            <person name="Rhodes N."/>
            <person name="Thang M."/>
            <person name="Chan C."/>
        </authorList>
    </citation>
    <scope>NUCLEOTIDE SEQUENCE</scope>
</reference>
<gene>
    <name evidence="3" type="ORF">PGLA2088_LOCUS30664</name>
</gene>
<dbReference type="Proteomes" id="UP000626109">
    <property type="component" value="Unassembled WGS sequence"/>
</dbReference>
<evidence type="ECO:0000313" key="4">
    <source>
        <dbReference type="Proteomes" id="UP000626109"/>
    </source>
</evidence>
<evidence type="ECO:0008006" key="5">
    <source>
        <dbReference type="Google" id="ProtNLM"/>
    </source>
</evidence>
<organism evidence="3 4">
    <name type="scientific">Polarella glacialis</name>
    <name type="common">Dinoflagellate</name>
    <dbReference type="NCBI Taxonomy" id="89957"/>
    <lineage>
        <taxon>Eukaryota</taxon>
        <taxon>Sar</taxon>
        <taxon>Alveolata</taxon>
        <taxon>Dinophyceae</taxon>
        <taxon>Suessiales</taxon>
        <taxon>Suessiaceae</taxon>
        <taxon>Polarella</taxon>
    </lineage>
</organism>
<keyword evidence="1" id="KW-0472">Membrane</keyword>
<comment type="caution">
    <text evidence="3">The sequence shown here is derived from an EMBL/GenBank/DDBJ whole genome shotgun (WGS) entry which is preliminary data.</text>
</comment>
<keyword evidence="1" id="KW-0812">Transmembrane</keyword>
<name>A0A813KAI4_POLGL</name>
<feature type="chain" id="PRO_5032740315" description="Solute carrier family 40 protein" evidence="2">
    <location>
        <begin position="36"/>
        <end position="288"/>
    </location>
</feature>
<feature type="non-terminal residue" evidence="3">
    <location>
        <position position="288"/>
    </location>
</feature>
<keyword evidence="1" id="KW-1133">Transmembrane helix</keyword>
<accession>A0A813KAI4</accession>